<reference evidence="1 2" key="1">
    <citation type="submission" date="2021-06" db="EMBL/GenBank/DDBJ databases">
        <title>Clostridia strains as spoilage organisms.</title>
        <authorList>
            <person name="Wambui J."/>
            <person name="Stephan R."/>
            <person name="Stevens M.J.A."/>
        </authorList>
    </citation>
    <scope>NUCLEOTIDE SEQUENCE [LARGE SCALE GENOMIC DNA]</scope>
    <source>
        <strain evidence="1 2">DSM 14204</strain>
    </source>
</reference>
<organism evidence="1 2">
    <name type="scientific">Clostridium frigoris</name>
    <dbReference type="NCBI Taxonomy" id="205327"/>
    <lineage>
        <taxon>Bacteria</taxon>
        <taxon>Bacillati</taxon>
        <taxon>Bacillota</taxon>
        <taxon>Clostridia</taxon>
        <taxon>Eubacteriales</taxon>
        <taxon>Clostridiaceae</taxon>
        <taxon>Clostridium</taxon>
    </lineage>
</organism>
<evidence type="ECO:0000313" key="2">
    <source>
        <dbReference type="Proteomes" id="UP000776252"/>
    </source>
</evidence>
<comment type="caution">
    <text evidence="1">The sequence shown here is derived from an EMBL/GenBank/DDBJ whole genome shotgun (WGS) entry which is preliminary data.</text>
</comment>
<keyword evidence="2" id="KW-1185">Reference proteome</keyword>
<gene>
    <name evidence="1" type="ORF">KPL37_04950</name>
</gene>
<evidence type="ECO:0000313" key="1">
    <source>
        <dbReference type="EMBL" id="MBU3159105.1"/>
    </source>
</evidence>
<dbReference type="RefSeq" id="WP_216146305.1">
    <property type="nucleotide sequence ID" value="NZ_JAHLDV010000006.1"/>
</dbReference>
<sequence length="59" mass="6537">MFDKESGTLLVAPSANLLSKPSTTSGEHCYNDLNGKIPCILDCSGFYIRRTIWTKNNSK</sequence>
<dbReference type="EMBL" id="JAHLDV010000006">
    <property type="protein sequence ID" value="MBU3159105.1"/>
    <property type="molecule type" value="Genomic_DNA"/>
</dbReference>
<accession>A0ABS6BRJ2</accession>
<protein>
    <submittedName>
        <fullName evidence="1">Uncharacterized protein</fullName>
    </submittedName>
</protein>
<dbReference type="Proteomes" id="UP000776252">
    <property type="component" value="Unassembled WGS sequence"/>
</dbReference>
<proteinExistence type="predicted"/>
<name>A0ABS6BRJ2_9CLOT</name>